<reference evidence="15" key="1">
    <citation type="submission" date="2023-01" db="EMBL/GenBank/DDBJ databases">
        <title>Complete genome sequence of Planctobacterium marinum strain Dej080120_11.</title>
        <authorList>
            <person name="Ueki S."/>
            <person name="Maruyama F."/>
        </authorList>
    </citation>
    <scope>NUCLEOTIDE SEQUENCE</scope>
    <source>
        <strain evidence="15">Dej080120_11</strain>
    </source>
</reference>
<dbReference type="PANTHER" id="PTHR45790">
    <property type="entry name" value="SIROHEME SYNTHASE-RELATED"/>
    <property type="match status" value="1"/>
</dbReference>
<evidence type="ECO:0000313" key="16">
    <source>
        <dbReference type="Proteomes" id="UP001333710"/>
    </source>
</evidence>
<dbReference type="GO" id="GO:0009236">
    <property type="term" value="P:cobalamin biosynthetic process"/>
    <property type="evidence" value="ECO:0007669"/>
    <property type="project" value="UniProtKB-KW"/>
</dbReference>
<evidence type="ECO:0000256" key="3">
    <source>
        <dbReference type="ARBA" id="ARBA00022573"/>
    </source>
</evidence>
<keyword evidence="4 13" id="KW-0489">Methyltransferase</keyword>
<dbReference type="Gene3D" id="3.30.950.10">
    <property type="entry name" value="Methyltransferase, Cobalt-precorrin-4 Transmethylase, Domain 2"/>
    <property type="match status" value="1"/>
</dbReference>
<keyword evidence="7" id="KW-0560">Oxidoreductase</keyword>
<dbReference type="InterPro" id="IPR014777">
    <property type="entry name" value="4pyrrole_Mease_sub1"/>
</dbReference>
<dbReference type="GO" id="GO:0016829">
    <property type="term" value="F:lyase activity"/>
    <property type="evidence" value="ECO:0007669"/>
    <property type="project" value="UniProtKB-KW"/>
</dbReference>
<evidence type="ECO:0000256" key="4">
    <source>
        <dbReference type="ARBA" id="ARBA00022603"/>
    </source>
</evidence>
<dbReference type="KEGG" id="pmaw:MACH26_41180"/>
<organism evidence="15 16">
    <name type="scientific">Planctobacterium marinum</name>
    <dbReference type="NCBI Taxonomy" id="1631968"/>
    <lineage>
        <taxon>Bacteria</taxon>
        <taxon>Pseudomonadati</taxon>
        <taxon>Pseudomonadota</taxon>
        <taxon>Gammaproteobacteria</taxon>
        <taxon>Alteromonadales</taxon>
        <taxon>Alteromonadaceae</taxon>
        <taxon>Planctobacterium</taxon>
    </lineage>
</organism>
<keyword evidence="6" id="KW-0949">S-adenosyl-L-methionine</keyword>
<dbReference type="PANTHER" id="PTHR45790:SF1">
    <property type="entry name" value="SIROHEME SYNTHASE"/>
    <property type="match status" value="1"/>
</dbReference>
<dbReference type="InterPro" id="IPR050161">
    <property type="entry name" value="Siro_Cobalamin_biosynth"/>
</dbReference>
<dbReference type="InterPro" id="IPR003043">
    <property type="entry name" value="Uropor_MeTrfase_CS"/>
</dbReference>
<comment type="similarity">
    <text evidence="1 13">Belongs to the precorrin methyltransferase family.</text>
</comment>
<sequence length="305" mass="33784">MSFATAIQTALDKVQLRNSQSGWSLKKWWHRGTQHNDSQVYKRPSGKGEVFIVGAGPGDPELLTLKAYRLLQTADVVLFDWLVSEELLRLIPACAIRQFVGKRCGQHSFEQQTICNLMVEHARLGRKVVRLKGGDPSVFGRVSEECEALQLAEIPFAIVPGITAASGMSAYSGMPLTDRRYAQSVRFITATLKNPEEEPDWSGMVAQNTSHKTQDTLVFYMGLKRIAVIAQRLMSHGMAADMPCAIVDQATQQTQKVIHGQLDSIAHKLSQHDIEGPALLVVGRVTEVPWPVNLNLLHKEASLFS</sequence>
<keyword evidence="5 13" id="KW-0808">Transferase</keyword>
<evidence type="ECO:0000259" key="14">
    <source>
        <dbReference type="Pfam" id="PF00590"/>
    </source>
</evidence>
<keyword evidence="16" id="KW-1185">Reference proteome</keyword>
<evidence type="ECO:0000256" key="11">
    <source>
        <dbReference type="ARBA" id="ARBA00025705"/>
    </source>
</evidence>
<keyword evidence="10" id="KW-0511">Multifunctional enzyme</keyword>
<evidence type="ECO:0000256" key="5">
    <source>
        <dbReference type="ARBA" id="ARBA00022679"/>
    </source>
</evidence>
<dbReference type="EC" id="2.1.1.107" evidence="2"/>
<comment type="pathway">
    <text evidence="11">Porphyrin-containing compound metabolism; siroheme biosynthesis; precorrin-2 from uroporphyrinogen III: step 1/1.</text>
</comment>
<evidence type="ECO:0000256" key="12">
    <source>
        <dbReference type="ARBA" id="ARBA00060548"/>
    </source>
</evidence>
<dbReference type="RefSeq" id="WP_338294661.1">
    <property type="nucleotide sequence ID" value="NZ_AP027272.1"/>
</dbReference>
<keyword evidence="9" id="KW-0627">Porphyrin biosynthesis</keyword>
<evidence type="ECO:0000256" key="2">
    <source>
        <dbReference type="ARBA" id="ARBA00012162"/>
    </source>
</evidence>
<dbReference type="PROSITE" id="PS00840">
    <property type="entry name" value="SUMT_2"/>
    <property type="match status" value="1"/>
</dbReference>
<gene>
    <name evidence="15" type="ORF">MACH26_41180</name>
</gene>
<evidence type="ECO:0000256" key="13">
    <source>
        <dbReference type="RuleBase" id="RU003960"/>
    </source>
</evidence>
<dbReference type="FunFam" id="3.30.950.10:FF:000001">
    <property type="entry name" value="Siroheme synthase"/>
    <property type="match status" value="1"/>
</dbReference>
<accession>A0AA48KTW1</accession>
<dbReference type="GO" id="GO:0032259">
    <property type="term" value="P:methylation"/>
    <property type="evidence" value="ECO:0007669"/>
    <property type="project" value="UniProtKB-KW"/>
</dbReference>
<name>A0AA48KTW1_9ALTE</name>
<evidence type="ECO:0000256" key="6">
    <source>
        <dbReference type="ARBA" id="ARBA00022691"/>
    </source>
</evidence>
<dbReference type="PROSITE" id="PS00839">
    <property type="entry name" value="SUMT_1"/>
    <property type="match status" value="1"/>
</dbReference>
<feature type="domain" description="Tetrapyrrole methylase" evidence="14">
    <location>
        <begin position="50"/>
        <end position="265"/>
    </location>
</feature>
<dbReference type="Gene3D" id="3.40.1010.10">
    <property type="entry name" value="Cobalt-precorrin-4 Transmethylase, Domain 1"/>
    <property type="match status" value="1"/>
</dbReference>
<comment type="pathway">
    <text evidence="12">Cofactor biosynthesis; adenosylcobalamin biosynthesis; precorrin-2 from uroporphyrinogen III: step 1/1.</text>
</comment>
<evidence type="ECO:0000256" key="10">
    <source>
        <dbReference type="ARBA" id="ARBA00023268"/>
    </source>
</evidence>
<dbReference type="SUPFAM" id="SSF53790">
    <property type="entry name" value="Tetrapyrrole methylase"/>
    <property type="match status" value="1"/>
</dbReference>
<dbReference type="NCBIfam" id="TIGR01469">
    <property type="entry name" value="cobA_cysG_Cterm"/>
    <property type="match status" value="1"/>
</dbReference>
<protein>
    <recommendedName>
        <fullName evidence="2">uroporphyrinogen-III C-methyltransferase</fullName>
        <ecNumber evidence="2">2.1.1.107</ecNumber>
    </recommendedName>
</protein>
<proteinExistence type="inferred from homology"/>
<keyword evidence="8" id="KW-0456">Lyase</keyword>
<dbReference type="AlphaFoldDB" id="A0AA48KTW1"/>
<evidence type="ECO:0000256" key="9">
    <source>
        <dbReference type="ARBA" id="ARBA00023244"/>
    </source>
</evidence>
<dbReference type="NCBIfam" id="NF004790">
    <property type="entry name" value="PRK06136.1"/>
    <property type="match status" value="1"/>
</dbReference>
<dbReference type="GO" id="GO:0004851">
    <property type="term" value="F:uroporphyrin-III C-methyltransferase activity"/>
    <property type="evidence" value="ECO:0007669"/>
    <property type="project" value="UniProtKB-EC"/>
</dbReference>
<dbReference type="InterPro" id="IPR035996">
    <property type="entry name" value="4pyrrol_Methylase_sf"/>
</dbReference>
<evidence type="ECO:0000256" key="7">
    <source>
        <dbReference type="ARBA" id="ARBA00023002"/>
    </source>
</evidence>
<keyword evidence="3" id="KW-0169">Cobalamin biosynthesis</keyword>
<dbReference type="GO" id="GO:0019354">
    <property type="term" value="P:siroheme biosynthetic process"/>
    <property type="evidence" value="ECO:0007669"/>
    <property type="project" value="InterPro"/>
</dbReference>
<dbReference type="Proteomes" id="UP001333710">
    <property type="component" value="Chromosome"/>
</dbReference>
<dbReference type="InterPro" id="IPR014776">
    <property type="entry name" value="4pyrrole_Mease_sub2"/>
</dbReference>
<dbReference type="FunFam" id="3.40.1010.10:FF:000001">
    <property type="entry name" value="Siroheme synthase"/>
    <property type="match status" value="1"/>
</dbReference>
<dbReference type="CDD" id="cd11642">
    <property type="entry name" value="SUMT"/>
    <property type="match status" value="1"/>
</dbReference>
<dbReference type="EMBL" id="AP027272">
    <property type="protein sequence ID" value="BDX08597.1"/>
    <property type="molecule type" value="Genomic_DNA"/>
</dbReference>
<evidence type="ECO:0000256" key="8">
    <source>
        <dbReference type="ARBA" id="ARBA00023239"/>
    </source>
</evidence>
<evidence type="ECO:0000256" key="1">
    <source>
        <dbReference type="ARBA" id="ARBA00005879"/>
    </source>
</evidence>
<dbReference type="GO" id="GO:0016491">
    <property type="term" value="F:oxidoreductase activity"/>
    <property type="evidence" value="ECO:0007669"/>
    <property type="project" value="UniProtKB-KW"/>
</dbReference>
<dbReference type="InterPro" id="IPR000878">
    <property type="entry name" value="4pyrrol_Mease"/>
</dbReference>
<evidence type="ECO:0000313" key="15">
    <source>
        <dbReference type="EMBL" id="BDX08597.1"/>
    </source>
</evidence>
<dbReference type="InterPro" id="IPR006366">
    <property type="entry name" value="CobA/CysG_C"/>
</dbReference>
<dbReference type="Pfam" id="PF00590">
    <property type="entry name" value="TP_methylase"/>
    <property type="match status" value="1"/>
</dbReference>